<dbReference type="EMBL" id="MU157911">
    <property type="protein sequence ID" value="KAF9523758.1"/>
    <property type="molecule type" value="Genomic_DNA"/>
</dbReference>
<feature type="transmembrane region" description="Helical" evidence="1">
    <location>
        <begin position="203"/>
        <end position="223"/>
    </location>
</feature>
<comment type="caution">
    <text evidence="2">The sequence shown here is derived from an EMBL/GenBank/DDBJ whole genome shotgun (WGS) entry which is preliminary data.</text>
</comment>
<feature type="transmembrane region" description="Helical" evidence="1">
    <location>
        <begin position="118"/>
        <end position="134"/>
    </location>
</feature>
<evidence type="ECO:0000256" key="1">
    <source>
        <dbReference type="SAM" id="Phobius"/>
    </source>
</evidence>
<name>A0A9P6JKA0_9AGAR</name>
<feature type="transmembrane region" description="Helical" evidence="1">
    <location>
        <begin position="229"/>
        <end position="247"/>
    </location>
</feature>
<feature type="transmembrane region" description="Helical" evidence="1">
    <location>
        <begin position="140"/>
        <end position="160"/>
    </location>
</feature>
<protein>
    <submittedName>
        <fullName evidence="2">Uncharacterized protein</fullName>
    </submittedName>
</protein>
<dbReference type="OrthoDB" id="3038990at2759"/>
<dbReference type="Proteomes" id="UP000807306">
    <property type="component" value="Unassembled WGS sequence"/>
</dbReference>
<keyword evidence="1" id="KW-0472">Membrane</keyword>
<proteinExistence type="predicted"/>
<feature type="transmembrane region" description="Helical" evidence="1">
    <location>
        <begin position="89"/>
        <end position="106"/>
    </location>
</feature>
<evidence type="ECO:0000313" key="3">
    <source>
        <dbReference type="Proteomes" id="UP000807306"/>
    </source>
</evidence>
<keyword evidence="3" id="KW-1185">Reference proteome</keyword>
<keyword evidence="1" id="KW-1133">Transmembrane helix</keyword>
<dbReference type="AlphaFoldDB" id="A0A9P6JKA0"/>
<accession>A0A9P6JKA0</accession>
<evidence type="ECO:0000313" key="2">
    <source>
        <dbReference type="EMBL" id="KAF9523758.1"/>
    </source>
</evidence>
<keyword evidence="1" id="KW-0812">Transmembrane</keyword>
<reference evidence="2" key="1">
    <citation type="submission" date="2020-11" db="EMBL/GenBank/DDBJ databases">
        <authorList>
            <consortium name="DOE Joint Genome Institute"/>
            <person name="Ahrendt S."/>
            <person name="Riley R."/>
            <person name="Andreopoulos W."/>
            <person name="Labutti K."/>
            <person name="Pangilinan J."/>
            <person name="Ruiz-Duenas F.J."/>
            <person name="Barrasa J.M."/>
            <person name="Sanchez-Garcia M."/>
            <person name="Camarero S."/>
            <person name="Miyauchi S."/>
            <person name="Serrano A."/>
            <person name="Linde D."/>
            <person name="Babiker R."/>
            <person name="Drula E."/>
            <person name="Ayuso-Fernandez I."/>
            <person name="Pacheco R."/>
            <person name="Padilla G."/>
            <person name="Ferreira P."/>
            <person name="Barriuso J."/>
            <person name="Kellner H."/>
            <person name="Castanera R."/>
            <person name="Alfaro M."/>
            <person name="Ramirez L."/>
            <person name="Pisabarro A.G."/>
            <person name="Kuo A."/>
            <person name="Tritt A."/>
            <person name="Lipzen A."/>
            <person name="He G."/>
            <person name="Yan M."/>
            <person name="Ng V."/>
            <person name="Cullen D."/>
            <person name="Martin F."/>
            <person name="Rosso M.-N."/>
            <person name="Henrissat B."/>
            <person name="Hibbett D."/>
            <person name="Martinez A.T."/>
            <person name="Grigoriev I.V."/>
        </authorList>
    </citation>
    <scope>NUCLEOTIDE SEQUENCE</scope>
    <source>
        <strain evidence="2">CBS 506.95</strain>
    </source>
</reference>
<gene>
    <name evidence="2" type="ORF">CPB83DRAFT_657391</name>
</gene>
<sequence length="290" mass="33101">MCFYPALPFVPGTFVGSIATWRQHSFIVSCLTVTLWDFLEFIPEDVRLFQEFPLKLAYVVYEAARLSTVAWFISNIIHTSNPKVNMSHLYVAFFVLQRGTTSMLFYLRVHALYQSNRYVQISFGLALVAVIVIAGTFFEFSGVACGVFDVCIFFAILWKLGWQPAVQQPRAEAGRSGNRWGFWRPFKRNHVNQVRERFLRDSLLYVLLAILIKIPQIILLVQTNHDWELLTWVACSMYVDIVISSVMSSKIFRDMKLGLPGLSEPSSAAVAPSNSEFRIALSRTKFSSEV</sequence>
<organism evidence="2 3">
    <name type="scientific">Crepidotus variabilis</name>
    <dbReference type="NCBI Taxonomy" id="179855"/>
    <lineage>
        <taxon>Eukaryota</taxon>
        <taxon>Fungi</taxon>
        <taxon>Dikarya</taxon>
        <taxon>Basidiomycota</taxon>
        <taxon>Agaricomycotina</taxon>
        <taxon>Agaricomycetes</taxon>
        <taxon>Agaricomycetidae</taxon>
        <taxon>Agaricales</taxon>
        <taxon>Agaricineae</taxon>
        <taxon>Crepidotaceae</taxon>
        <taxon>Crepidotus</taxon>
    </lineage>
</organism>